<evidence type="ECO:0000313" key="2">
    <source>
        <dbReference type="EMBL" id="MBN9672339.1"/>
    </source>
</evidence>
<feature type="transmembrane region" description="Helical" evidence="1">
    <location>
        <begin position="59"/>
        <end position="76"/>
    </location>
</feature>
<evidence type="ECO:0000313" key="3">
    <source>
        <dbReference type="Proteomes" id="UP000664096"/>
    </source>
</evidence>
<protein>
    <submittedName>
        <fullName evidence="2">Uncharacterized protein</fullName>
    </submittedName>
</protein>
<proteinExistence type="predicted"/>
<organism evidence="2 3">
    <name type="scientific">Roseibium aggregatum</name>
    <dbReference type="NCBI Taxonomy" id="187304"/>
    <lineage>
        <taxon>Bacteria</taxon>
        <taxon>Pseudomonadati</taxon>
        <taxon>Pseudomonadota</taxon>
        <taxon>Alphaproteobacteria</taxon>
        <taxon>Hyphomicrobiales</taxon>
        <taxon>Stappiaceae</taxon>
        <taxon>Roseibium</taxon>
    </lineage>
</organism>
<sequence>MKVRTINEDRGARKAADLRRRFREVSSASVKRSQFGLRSLPQMRGWQETGSRQSRLNDFLIWSALGAAMVVAGFVIF</sequence>
<reference evidence="2" key="1">
    <citation type="submission" date="2020-12" db="EMBL/GenBank/DDBJ databases">
        <title>Oil enriched cultivation method for isolating marine PHA-producing bacteria.</title>
        <authorList>
            <person name="Zheng W."/>
            <person name="Yu S."/>
            <person name="Huang Y."/>
        </authorList>
    </citation>
    <scope>NUCLEOTIDE SEQUENCE</scope>
    <source>
        <strain evidence="2">SY-2-12</strain>
    </source>
</reference>
<comment type="caution">
    <text evidence="2">The sequence shown here is derived from an EMBL/GenBank/DDBJ whole genome shotgun (WGS) entry which is preliminary data.</text>
</comment>
<accession>A0A939EIP5</accession>
<gene>
    <name evidence="2" type="ORF">JF539_18440</name>
</gene>
<dbReference type="AlphaFoldDB" id="A0A939EIP5"/>
<dbReference type="RefSeq" id="WP_207142190.1">
    <property type="nucleotide sequence ID" value="NZ_JAEKJZ010000004.1"/>
</dbReference>
<evidence type="ECO:0000256" key="1">
    <source>
        <dbReference type="SAM" id="Phobius"/>
    </source>
</evidence>
<name>A0A939EIP5_9HYPH</name>
<dbReference type="EMBL" id="JAEKJZ010000004">
    <property type="protein sequence ID" value="MBN9672339.1"/>
    <property type="molecule type" value="Genomic_DNA"/>
</dbReference>
<keyword evidence="1" id="KW-1133">Transmembrane helix</keyword>
<dbReference type="Proteomes" id="UP000664096">
    <property type="component" value="Unassembled WGS sequence"/>
</dbReference>
<keyword evidence="1" id="KW-0812">Transmembrane</keyword>
<keyword evidence="1" id="KW-0472">Membrane</keyword>